<protein>
    <submittedName>
        <fullName evidence="1">Uncharacterized protein</fullName>
    </submittedName>
</protein>
<reference evidence="1" key="1">
    <citation type="journal article" date="2020" name="Nature">
        <title>Giant virus diversity and host interactions through global metagenomics.</title>
        <authorList>
            <person name="Schulz F."/>
            <person name="Roux S."/>
            <person name="Paez-Espino D."/>
            <person name="Jungbluth S."/>
            <person name="Walsh D.A."/>
            <person name="Denef V.J."/>
            <person name="McMahon K.D."/>
            <person name="Konstantinidis K.T."/>
            <person name="Eloe-Fadrosh E.A."/>
            <person name="Kyrpides N.C."/>
            <person name="Woyke T."/>
        </authorList>
    </citation>
    <scope>NUCLEOTIDE SEQUENCE</scope>
    <source>
        <strain evidence="1">GVMAG-M-3300027708-39</strain>
    </source>
</reference>
<organism evidence="1">
    <name type="scientific">viral metagenome</name>
    <dbReference type="NCBI Taxonomy" id="1070528"/>
    <lineage>
        <taxon>unclassified sequences</taxon>
        <taxon>metagenomes</taxon>
        <taxon>organismal metagenomes</taxon>
    </lineage>
</organism>
<name>A0A6C0JEW0_9ZZZZ</name>
<dbReference type="EMBL" id="MN740394">
    <property type="protein sequence ID" value="QHU04172.1"/>
    <property type="molecule type" value="Genomic_DNA"/>
</dbReference>
<accession>A0A6C0JEW0</accession>
<evidence type="ECO:0000313" key="1">
    <source>
        <dbReference type="EMBL" id="QHU04172.1"/>
    </source>
</evidence>
<proteinExistence type="predicted"/>
<dbReference type="AlphaFoldDB" id="A0A6C0JEW0"/>
<sequence length="171" mass="19839">MKIYIEDNSRTALSLLTLAKDNKNATKVNKILEKIDKYLIKKQHVIDIYSKQGIYQVNENKTHKLFIKSEKIHENITINTNSNELITLVIDDSVIEKELVHQIPYEHVNIPLTIHCYSLNKNNIALVLVIEFIENDKGSLRPINYYFENNSKPGYSNLPIEEINVFLSLLN</sequence>